<sequence>MVKRNNNRGTGVDKLDHRVTVLLKEWAGLSGFYGYKDLGPEEILALLNTAGWKTDVDGSDPAARVVVQFKDGSVVRRSKFALDEKGRALKVY</sequence>
<comment type="caution">
    <text evidence="1">The sequence shown here is derived from an EMBL/GenBank/DDBJ whole genome shotgun (WGS) entry which is preliminary data.</text>
</comment>
<dbReference type="AlphaFoldDB" id="A0A2V2Z0L4"/>
<reference evidence="1 2" key="1">
    <citation type="submission" date="2018-05" db="EMBL/GenBank/DDBJ databases">
        <title>Genomic Encyclopedia of Type Strains, Phase III (KMG-III): the genomes of soil and plant-associated and newly described type strains.</title>
        <authorList>
            <person name="Whitman W."/>
        </authorList>
    </citation>
    <scope>NUCLEOTIDE SEQUENCE [LARGE SCALE GENOMIC DNA]</scope>
    <source>
        <strain evidence="1 2">CECT 5696</strain>
    </source>
</reference>
<dbReference type="Proteomes" id="UP000246635">
    <property type="component" value="Unassembled WGS sequence"/>
</dbReference>
<accession>A0A2V2Z0L4</accession>
<protein>
    <submittedName>
        <fullName evidence="1">Uncharacterized protein</fullName>
    </submittedName>
</protein>
<proteinExistence type="predicted"/>
<organism evidence="1 2">
    <name type="scientific">Paenibacillus cellulosilyticus</name>
    <dbReference type="NCBI Taxonomy" id="375489"/>
    <lineage>
        <taxon>Bacteria</taxon>
        <taxon>Bacillati</taxon>
        <taxon>Bacillota</taxon>
        <taxon>Bacilli</taxon>
        <taxon>Bacillales</taxon>
        <taxon>Paenibacillaceae</taxon>
        <taxon>Paenibacillus</taxon>
    </lineage>
</organism>
<keyword evidence="2" id="KW-1185">Reference proteome</keyword>
<evidence type="ECO:0000313" key="1">
    <source>
        <dbReference type="EMBL" id="PWW08604.1"/>
    </source>
</evidence>
<dbReference type="OrthoDB" id="2617812at2"/>
<gene>
    <name evidence="1" type="ORF">DFQ01_101327</name>
</gene>
<dbReference type="EMBL" id="QGTQ01000001">
    <property type="protein sequence ID" value="PWW08604.1"/>
    <property type="molecule type" value="Genomic_DNA"/>
</dbReference>
<name>A0A2V2Z0L4_9BACL</name>
<evidence type="ECO:0000313" key="2">
    <source>
        <dbReference type="Proteomes" id="UP000246635"/>
    </source>
</evidence>
<dbReference type="RefSeq" id="WP_110042122.1">
    <property type="nucleotide sequence ID" value="NZ_CP054613.1"/>
</dbReference>